<accession>A0A518CCP4</accession>
<reference evidence="5" key="1">
    <citation type="submission" date="2019-02" db="EMBL/GenBank/DDBJ databases">
        <title>Deep-cultivation of Planctomycetes and their phenomic and genomic characterization uncovers novel biology.</title>
        <authorList>
            <person name="Wiegand S."/>
            <person name="Jogler M."/>
            <person name="Boedeker C."/>
            <person name="Pinto D."/>
            <person name="Vollmers J."/>
            <person name="Rivas-Marin E."/>
            <person name="Kohn T."/>
            <person name="Peeters S.H."/>
            <person name="Heuer A."/>
            <person name="Rast P."/>
            <person name="Oberbeckmann S."/>
            <person name="Bunk B."/>
            <person name="Jeske O."/>
            <person name="Meyerdierks A."/>
            <person name="Storesund J.E."/>
            <person name="Kallscheuer N."/>
            <person name="Luecker S."/>
            <person name="Lage O.M."/>
            <person name="Pohl T."/>
            <person name="Merkel B.J."/>
            <person name="Hornburger P."/>
            <person name="Mueller R.-W."/>
            <person name="Bruemmer F."/>
            <person name="Labrenz M."/>
            <person name="Spormann A.M."/>
            <person name="Op den Camp H."/>
            <person name="Overmann J."/>
            <person name="Amann R."/>
            <person name="Jetten M.S.M."/>
            <person name="Mascher T."/>
            <person name="Medema M.H."/>
            <person name="Devos D.P."/>
            <person name="Kaster A.-K."/>
            <person name="Ovreas L."/>
            <person name="Rohde M."/>
            <person name="Galperin M.Y."/>
            <person name="Jogler C."/>
        </authorList>
    </citation>
    <scope>NUCLEOTIDE SEQUENCE [LARGE SCALE GENOMIC DNA]</scope>
    <source>
        <strain evidence="5">Pan97</strain>
    </source>
</reference>
<name>A0A518CCP4_9BACT</name>
<proteinExistence type="predicted"/>
<keyword evidence="1 4" id="KW-0489">Methyltransferase</keyword>
<dbReference type="GO" id="GO:0030488">
    <property type="term" value="P:tRNA methylation"/>
    <property type="evidence" value="ECO:0007669"/>
    <property type="project" value="InterPro"/>
</dbReference>
<keyword evidence="2 4" id="KW-0808">Transferase</keyword>
<organism evidence="4 5">
    <name type="scientific">Bremerella volcania</name>
    <dbReference type="NCBI Taxonomy" id="2527984"/>
    <lineage>
        <taxon>Bacteria</taxon>
        <taxon>Pseudomonadati</taxon>
        <taxon>Planctomycetota</taxon>
        <taxon>Planctomycetia</taxon>
        <taxon>Pirellulales</taxon>
        <taxon>Pirellulaceae</taxon>
        <taxon>Bremerella</taxon>
    </lineage>
</organism>
<evidence type="ECO:0000259" key="3">
    <source>
        <dbReference type="Pfam" id="PF00588"/>
    </source>
</evidence>
<dbReference type="InterPro" id="IPR045330">
    <property type="entry name" value="TRM3/TARBP1"/>
</dbReference>
<evidence type="ECO:0000256" key="1">
    <source>
        <dbReference type="ARBA" id="ARBA00022603"/>
    </source>
</evidence>
<dbReference type="InterPro" id="IPR029028">
    <property type="entry name" value="Alpha/beta_knot_MTases"/>
</dbReference>
<dbReference type="GO" id="GO:0003723">
    <property type="term" value="F:RNA binding"/>
    <property type="evidence" value="ECO:0007669"/>
    <property type="project" value="InterPro"/>
</dbReference>
<dbReference type="EMBL" id="CP036289">
    <property type="protein sequence ID" value="QDU76991.1"/>
    <property type="molecule type" value="Genomic_DNA"/>
</dbReference>
<sequence>MSMDPDFEHLRHKPPTALDQPRELIVACCPMRSNVNISRIVRAASCCAISKVIVCGNVKIDPKIARDGAEKLPISRHRSLAPVLRDLKREGYMLVGLEQTTNSQDIHHFPFVRKTVLVIGNERLGITEDILGLLDATVEIPVYGMPYSYNAATATCMALYEFCRQFPEG</sequence>
<dbReference type="Gene3D" id="3.40.1280.10">
    <property type="match status" value="1"/>
</dbReference>
<evidence type="ECO:0000256" key="2">
    <source>
        <dbReference type="ARBA" id="ARBA00022679"/>
    </source>
</evidence>
<keyword evidence="5" id="KW-1185">Reference proteome</keyword>
<dbReference type="CDD" id="cd18091">
    <property type="entry name" value="SpoU-like_TRM3-like"/>
    <property type="match status" value="1"/>
</dbReference>
<protein>
    <submittedName>
        <fullName evidence="4">tRNA (Guanosine(18)-2'-O)-methyltransferase</fullName>
        <ecNumber evidence="4">2.1.1.34</ecNumber>
    </submittedName>
</protein>
<dbReference type="KEGG" id="bvo:Pan97_40500"/>
<evidence type="ECO:0000313" key="5">
    <source>
        <dbReference type="Proteomes" id="UP000318626"/>
    </source>
</evidence>
<gene>
    <name evidence="4" type="primary">trmH</name>
    <name evidence="4" type="ORF">Pan97_40500</name>
</gene>
<dbReference type="SUPFAM" id="SSF75217">
    <property type="entry name" value="alpha/beta knot"/>
    <property type="match status" value="1"/>
</dbReference>
<feature type="domain" description="tRNA/rRNA methyltransferase SpoU type" evidence="3">
    <location>
        <begin position="24"/>
        <end position="160"/>
    </location>
</feature>
<dbReference type="Proteomes" id="UP000318626">
    <property type="component" value="Chromosome"/>
</dbReference>
<dbReference type="EC" id="2.1.1.34" evidence="4"/>
<dbReference type="InterPro" id="IPR044748">
    <property type="entry name" value="Trm3/TARBP1_C"/>
</dbReference>
<dbReference type="AlphaFoldDB" id="A0A518CCP4"/>
<dbReference type="PANTHER" id="PTHR12029:SF11">
    <property type="entry name" value="METHYLTRANSFERASE TARBP1-RELATED"/>
    <property type="match status" value="1"/>
</dbReference>
<dbReference type="GO" id="GO:0141100">
    <property type="term" value="F:tRNA (guanine(18)-2'-O)-methyltransferase activity"/>
    <property type="evidence" value="ECO:0007669"/>
    <property type="project" value="UniProtKB-EC"/>
</dbReference>
<dbReference type="PANTHER" id="PTHR12029">
    <property type="entry name" value="RNA METHYLTRANSFERASE"/>
    <property type="match status" value="1"/>
</dbReference>
<dbReference type="Pfam" id="PF00588">
    <property type="entry name" value="SpoU_methylase"/>
    <property type="match status" value="1"/>
</dbReference>
<dbReference type="InterPro" id="IPR001537">
    <property type="entry name" value="SpoU_MeTrfase"/>
</dbReference>
<dbReference type="InterPro" id="IPR029026">
    <property type="entry name" value="tRNA_m1G_MTases_N"/>
</dbReference>
<evidence type="ECO:0000313" key="4">
    <source>
        <dbReference type="EMBL" id="QDU76991.1"/>
    </source>
</evidence>